<accession>A0A239AEE4</accession>
<dbReference type="InterPro" id="IPR016047">
    <property type="entry name" value="M23ase_b-sheet_dom"/>
</dbReference>
<dbReference type="InterPro" id="IPR011055">
    <property type="entry name" value="Dup_hybrid_motif"/>
</dbReference>
<evidence type="ECO:0000259" key="2">
    <source>
        <dbReference type="Pfam" id="PF01551"/>
    </source>
</evidence>
<evidence type="ECO:0000313" key="3">
    <source>
        <dbReference type="EMBL" id="SNR94026.1"/>
    </source>
</evidence>
<evidence type="ECO:0000256" key="1">
    <source>
        <dbReference type="SAM" id="SignalP"/>
    </source>
</evidence>
<evidence type="ECO:0000313" key="4">
    <source>
        <dbReference type="Proteomes" id="UP000198310"/>
    </source>
</evidence>
<dbReference type="PANTHER" id="PTHR21666">
    <property type="entry name" value="PEPTIDASE-RELATED"/>
    <property type="match status" value="1"/>
</dbReference>
<dbReference type="RefSeq" id="WP_089333988.1">
    <property type="nucleotide sequence ID" value="NZ_FZNS01000012.1"/>
</dbReference>
<keyword evidence="4" id="KW-1185">Reference proteome</keyword>
<dbReference type="CDD" id="cd12797">
    <property type="entry name" value="M23_peptidase"/>
    <property type="match status" value="1"/>
</dbReference>
<gene>
    <name evidence="3" type="ORF">SAMN06269173_11228</name>
</gene>
<protein>
    <submittedName>
        <fullName evidence="3">Peptidase family M23</fullName>
    </submittedName>
</protein>
<sequence length="400" mass="43384">MVRLFTLLCSVWWRFMMVSVGLLLGSQVACAQAAQAPVEVRVPFAPSPVTGSDGLVHVAYELHVTNYYSSTGTLHLQHVTVLEDKTSRVLANFTAVQVNSLLAHPAEKADTTGVVLEAGKRVVLFLWLTLPPGRPHPRLLRHQLAFTTSNGARQLVDGVRTSIVTAPPIALDAPLRAGPWLTHEGPGNPYAHHWNGIVVVNGQTTIPQRYAIDFFGLTPDGHALRRVSLEQLKTSAHADWVGFGADVLAAADGIVRDMRDGEPNQAVLASPSSPTDVTERTLMGNFVVLEVAPRVFVHYGHLQPGSVQVKVGDRVRRGAVLGRLGQSGNANAPHLHFLVSNSAAFEESEGLPFVFRAFDCLGSAKIHQVLNQAEQVTIEPRFQKSSRQQLPLDGSVVTFK</sequence>
<dbReference type="AlphaFoldDB" id="A0A239AEE4"/>
<keyword evidence="1" id="KW-0732">Signal</keyword>
<dbReference type="InterPro" id="IPR050570">
    <property type="entry name" value="Cell_wall_metabolism_enzyme"/>
</dbReference>
<dbReference type="GO" id="GO:0004222">
    <property type="term" value="F:metalloendopeptidase activity"/>
    <property type="evidence" value="ECO:0007669"/>
    <property type="project" value="TreeGrafter"/>
</dbReference>
<dbReference type="PANTHER" id="PTHR21666:SF270">
    <property type="entry name" value="MUREIN HYDROLASE ACTIVATOR ENVC"/>
    <property type="match status" value="1"/>
</dbReference>
<dbReference type="Pfam" id="PF01551">
    <property type="entry name" value="Peptidase_M23"/>
    <property type="match status" value="1"/>
</dbReference>
<dbReference type="SUPFAM" id="SSF51261">
    <property type="entry name" value="Duplicated hybrid motif"/>
    <property type="match status" value="1"/>
</dbReference>
<feature type="domain" description="M23ase beta-sheet core" evidence="2">
    <location>
        <begin position="244"/>
        <end position="340"/>
    </location>
</feature>
<feature type="signal peptide" evidence="1">
    <location>
        <begin position="1"/>
        <end position="31"/>
    </location>
</feature>
<reference evidence="4" key="1">
    <citation type="submission" date="2017-06" db="EMBL/GenBank/DDBJ databases">
        <authorList>
            <person name="Varghese N."/>
            <person name="Submissions S."/>
        </authorList>
    </citation>
    <scope>NUCLEOTIDE SEQUENCE [LARGE SCALE GENOMIC DNA]</scope>
    <source>
        <strain evidence="4">DSM 28041</strain>
    </source>
</reference>
<name>A0A239AEE4_9BACT</name>
<proteinExistence type="predicted"/>
<organism evidence="3 4">
    <name type="scientific">Hymenobacter mucosus</name>
    <dbReference type="NCBI Taxonomy" id="1411120"/>
    <lineage>
        <taxon>Bacteria</taxon>
        <taxon>Pseudomonadati</taxon>
        <taxon>Bacteroidota</taxon>
        <taxon>Cytophagia</taxon>
        <taxon>Cytophagales</taxon>
        <taxon>Hymenobacteraceae</taxon>
        <taxon>Hymenobacter</taxon>
    </lineage>
</organism>
<dbReference type="Gene3D" id="2.70.70.10">
    <property type="entry name" value="Glucose Permease (Domain IIA)"/>
    <property type="match status" value="1"/>
</dbReference>
<dbReference type="Proteomes" id="UP000198310">
    <property type="component" value="Unassembled WGS sequence"/>
</dbReference>
<dbReference type="EMBL" id="FZNS01000012">
    <property type="protein sequence ID" value="SNR94026.1"/>
    <property type="molecule type" value="Genomic_DNA"/>
</dbReference>
<feature type="chain" id="PRO_5012647276" evidence="1">
    <location>
        <begin position="32"/>
        <end position="400"/>
    </location>
</feature>